<keyword evidence="1" id="KW-0812">Transmembrane</keyword>
<evidence type="ECO:0000313" key="4">
    <source>
        <dbReference type="Proteomes" id="UP000253769"/>
    </source>
</evidence>
<dbReference type="AlphaFoldDB" id="A0A369WSL8"/>
<keyword evidence="1" id="KW-0472">Membrane</keyword>
<accession>A0A369WSL8</accession>
<evidence type="ECO:0000256" key="1">
    <source>
        <dbReference type="SAM" id="Phobius"/>
    </source>
</evidence>
<protein>
    <recommendedName>
        <fullName evidence="2">DUF6868 domain-containing protein</fullName>
    </recommendedName>
</protein>
<evidence type="ECO:0000313" key="3">
    <source>
        <dbReference type="EMBL" id="RDE24163.1"/>
    </source>
</evidence>
<evidence type="ECO:0000259" key="2">
    <source>
        <dbReference type="Pfam" id="PF21742"/>
    </source>
</evidence>
<feature type="transmembrane region" description="Helical" evidence="1">
    <location>
        <begin position="12"/>
        <end position="32"/>
    </location>
</feature>
<keyword evidence="4" id="KW-1185">Reference proteome</keyword>
<dbReference type="RefSeq" id="WP_114693745.1">
    <property type="nucleotide sequence ID" value="NZ_QQOH01000001.1"/>
</dbReference>
<dbReference type="Pfam" id="PF21742">
    <property type="entry name" value="DUF6868"/>
    <property type="match status" value="1"/>
</dbReference>
<keyword evidence="1" id="KW-1133">Transmembrane helix</keyword>
<feature type="transmembrane region" description="Helical" evidence="1">
    <location>
        <begin position="60"/>
        <end position="80"/>
    </location>
</feature>
<sequence>MLTLTELTSVFGWMLVINLALFTLAMVGILWLKGWIRGFHARLFQLSESQLEAQYFRYLANYKLAILVFNLVPYLALLLVG</sequence>
<dbReference type="OrthoDB" id="5918912at2"/>
<comment type="caution">
    <text evidence="3">The sequence shown here is derived from an EMBL/GenBank/DDBJ whole genome shotgun (WGS) entry which is preliminary data.</text>
</comment>
<dbReference type="InterPro" id="IPR049220">
    <property type="entry name" value="DUF6868"/>
</dbReference>
<proteinExistence type="predicted"/>
<name>A0A369WSL8_9GAMM</name>
<dbReference type="Proteomes" id="UP000253769">
    <property type="component" value="Unassembled WGS sequence"/>
</dbReference>
<gene>
    <name evidence="3" type="ORF">DV711_00755</name>
</gene>
<dbReference type="EMBL" id="QQOH01000001">
    <property type="protein sequence ID" value="RDE24163.1"/>
    <property type="molecule type" value="Genomic_DNA"/>
</dbReference>
<organism evidence="3 4">
    <name type="scientific">Motiliproteus coralliicola</name>
    <dbReference type="NCBI Taxonomy" id="2283196"/>
    <lineage>
        <taxon>Bacteria</taxon>
        <taxon>Pseudomonadati</taxon>
        <taxon>Pseudomonadota</taxon>
        <taxon>Gammaproteobacteria</taxon>
        <taxon>Oceanospirillales</taxon>
        <taxon>Oceanospirillaceae</taxon>
        <taxon>Motiliproteus</taxon>
    </lineage>
</organism>
<reference evidence="3 4" key="1">
    <citation type="submission" date="2018-07" db="EMBL/GenBank/DDBJ databases">
        <title>Motiliproteus coralliicola sp. nov., a bacterium isolated from Coral.</title>
        <authorList>
            <person name="Wang G."/>
        </authorList>
    </citation>
    <scope>NUCLEOTIDE SEQUENCE [LARGE SCALE GENOMIC DNA]</scope>
    <source>
        <strain evidence="3 4">C34</strain>
    </source>
</reference>
<feature type="domain" description="DUF6868" evidence="2">
    <location>
        <begin position="3"/>
        <end position="80"/>
    </location>
</feature>